<dbReference type="Pfam" id="PF00251">
    <property type="entry name" value="Glyco_hydro_32N"/>
    <property type="match status" value="1"/>
</dbReference>
<dbReference type="SMART" id="SM00640">
    <property type="entry name" value="Glyco_32"/>
    <property type="match status" value="1"/>
</dbReference>
<dbReference type="GO" id="GO:0005737">
    <property type="term" value="C:cytoplasm"/>
    <property type="evidence" value="ECO:0007669"/>
    <property type="project" value="TreeGrafter"/>
</dbReference>
<dbReference type="OrthoDB" id="202537at2759"/>
<keyword evidence="9" id="KW-1185">Reference proteome</keyword>
<gene>
    <name evidence="8" type="ORF">ATEIFO6365_0009008300</name>
</gene>
<protein>
    <submittedName>
        <fullName evidence="8">Glycoside hydrolase, family 32</fullName>
    </submittedName>
</protein>
<reference evidence="8 9" key="1">
    <citation type="submission" date="2020-01" db="EMBL/GenBank/DDBJ databases">
        <title>Aspergillus terreus IFO 6365 whole genome shotgun sequence.</title>
        <authorList>
            <person name="Kanamasa S."/>
            <person name="Takahashi H."/>
        </authorList>
    </citation>
    <scope>NUCLEOTIDE SEQUENCE [LARGE SCALE GENOMIC DNA]</scope>
    <source>
        <strain evidence="8 9">IFO 6365</strain>
    </source>
</reference>
<dbReference type="CDD" id="cd18621">
    <property type="entry name" value="GH32_XdINV-like"/>
    <property type="match status" value="1"/>
</dbReference>
<dbReference type="Gene3D" id="2.60.120.560">
    <property type="entry name" value="Exo-inulinase, domain 1"/>
    <property type="match status" value="1"/>
</dbReference>
<name>A0A5M3ZAX1_ASPTE</name>
<keyword evidence="3 5" id="KW-0378">Hydrolase</keyword>
<evidence type="ECO:0000256" key="1">
    <source>
        <dbReference type="ARBA" id="ARBA00009902"/>
    </source>
</evidence>
<dbReference type="PANTHER" id="PTHR42800">
    <property type="entry name" value="EXOINULINASE INUD (AFU_ORTHOLOGUE AFUA_5G00480)"/>
    <property type="match status" value="1"/>
</dbReference>
<dbReference type="VEuPathDB" id="FungiDB:ATEG_07479"/>
<dbReference type="SUPFAM" id="SSF75005">
    <property type="entry name" value="Arabinanase/levansucrase/invertase"/>
    <property type="match status" value="1"/>
</dbReference>
<feature type="domain" description="Glycosyl hydrolase family 32 N-terminal" evidence="6">
    <location>
        <begin position="82"/>
        <end position="390"/>
    </location>
</feature>
<dbReference type="SUPFAM" id="SSF49899">
    <property type="entry name" value="Concanavalin A-like lectins/glucanases"/>
    <property type="match status" value="1"/>
</dbReference>
<evidence type="ECO:0000313" key="9">
    <source>
        <dbReference type="Proteomes" id="UP000452235"/>
    </source>
</evidence>
<evidence type="ECO:0000256" key="5">
    <source>
        <dbReference type="RuleBase" id="RU362110"/>
    </source>
</evidence>
<evidence type="ECO:0000256" key="4">
    <source>
        <dbReference type="ARBA" id="ARBA00023295"/>
    </source>
</evidence>
<dbReference type="Pfam" id="PF08244">
    <property type="entry name" value="Glyco_hydro_32C"/>
    <property type="match status" value="1"/>
</dbReference>
<organism evidence="8 9">
    <name type="scientific">Aspergillus terreus</name>
    <dbReference type="NCBI Taxonomy" id="33178"/>
    <lineage>
        <taxon>Eukaryota</taxon>
        <taxon>Fungi</taxon>
        <taxon>Dikarya</taxon>
        <taxon>Ascomycota</taxon>
        <taxon>Pezizomycotina</taxon>
        <taxon>Eurotiomycetes</taxon>
        <taxon>Eurotiomycetidae</taxon>
        <taxon>Eurotiales</taxon>
        <taxon>Aspergillaceae</taxon>
        <taxon>Aspergillus</taxon>
        <taxon>Aspergillus subgen. Circumdati</taxon>
    </lineage>
</organism>
<evidence type="ECO:0000259" key="6">
    <source>
        <dbReference type="Pfam" id="PF00251"/>
    </source>
</evidence>
<dbReference type="InterPro" id="IPR023296">
    <property type="entry name" value="Glyco_hydro_beta-prop_sf"/>
</dbReference>
<dbReference type="GO" id="GO:0004575">
    <property type="term" value="F:sucrose alpha-glucosidase activity"/>
    <property type="evidence" value="ECO:0007669"/>
    <property type="project" value="TreeGrafter"/>
</dbReference>
<dbReference type="PANTHER" id="PTHR42800:SF3">
    <property type="entry name" value="GLYCOSYL HYDROLASE FAMILY 32 N-TERMINAL DOMAIN-CONTAINING PROTEIN"/>
    <property type="match status" value="1"/>
</dbReference>
<evidence type="ECO:0000256" key="3">
    <source>
        <dbReference type="ARBA" id="ARBA00022801"/>
    </source>
</evidence>
<dbReference type="InterPro" id="IPR013148">
    <property type="entry name" value="Glyco_hydro_32_N"/>
</dbReference>
<keyword evidence="4 5" id="KW-0326">Glycosidase</keyword>
<proteinExistence type="inferred from homology"/>
<dbReference type="Gene3D" id="2.115.10.20">
    <property type="entry name" value="Glycosyl hydrolase domain, family 43"/>
    <property type="match status" value="1"/>
</dbReference>
<accession>A0A5M3ZAX1</accession>
<evidence type="ECO:0000313" key="8">
    <source>
        <dbReference type="EMBL" id="GFF18720.1"/>
    </source>
</evidence>
<comment type="similarity">
    <text evidence="1 5">Belongs to the glycosyl hydrolase 32 family.</text>
</comment>
<dbReference type="InterPro" id="IPR013189">
    <property type="entry name" value="Glyco_hydro_32_C"/>
</dbReference>
<dbReference type="AlphaFoldDB" id="A0A5M3ZAX1"/>
<feature type="domain" description="Glycosyl hydrolase family 32 C-terminal" evidence="7">
    <location>
        <begin position="450"/>
        <end position="618"/>
    </location>
</feature>
<sequence length="646" mass="70490">MKRLTAAHVLAGSFGLVASQDYNAPPPNLTTLPALSLFETWRPHIHVLPASGHIGDPCAHYVDPDTGLFHVGFLHNNTGISSVYTDDLVHYYDVSDFIIVAGGRNDPVAVFDGSVIPKGLDGKPTLFYTSVTSLPIHWTIPYVWGSESQSLAVTSSGGKNFTKLDKPPVIPGPPRADVTGFRDPYVFQNGHLDKALNSSEDTWYAVISGGVRDVGPGIFLYRSISDDFQDWEYLGNWFNASVNSTLGNGPWPRVSGYNWETANVFSLDRTGYNQNADTFMTFGVEGSYVPIRKSVTSMHEMLWASGHVSAQGSNATFSADMIGVLDWGLSAYAAAGKVVPSTARVSQHGVPDRFISYVWLNGDGFEQIKGFPTAQQGWNNTLLLPRELRVLPISNVVYNELAQETGSWRIASDQNPAPGSCTELETLGINIARETYRAMTGVDGFTEPDRTVTNKDGEIIPFGTSPDAKFFILEAQITFPQSARRSDLQAGFQVLASELESTTIYYQFSNESIVIDRSNTSAAAKTTPGIDESLESGHLRLFDISDCCGGEGDGHTQCDSHVETLDLTIVVDNSVLEVYANSRFVMSTWARSWYANSTEIRFFHSGASEVSFNNIHVREGFSVTPSVTSLMIVLVPGPTQPPNQGQ</sequence>
<evidence type="ECO:0000256" key="2">
    <source>
        <dbReference type="ARBA" id="ARBA00022729"/>
    </source>
</evidence>
<keyword evidence="2" id="KW-0732">Signal</keyword>
<comment type="caution">
    <text evidence="8">The sequence shown here is derived from an EMBL/GenBank/DDBJ whole genome shotgun (WGS) entry which is preliminary data.</text>
</comment>
<dbReference type="InterPro" id="IPR001362">
    <property type="entry name" value="Glyco_hydro_32"/>
</dbReference>
<dbReference type="GO" id="GO:0005987">
    <property type="term" value="P:sucrose catabolic process"/>
    <property type="evidence" value="ECO:0007669"/>
    <property type="project" value="TreeGrafter"/>
</dbReference>
<evidence type="ECO:0000259" key="7">
    <source>
        <dbReference type="Pfam" id="PF08244"/>
    </source>
</evidence>
<dbReference type="InterPro" id="IPR013320">
    <property type="entry name" value="ConA-like_dom_sf"/>
</dbReference>
<dbReference type="EMBL" id="BLJY01000009">
    <property type="protein sequence ID" value="GFF18720.1"/>
    <property type="molecule type" value="Genomic_DNA"/>
</dbReference>
<dbReference type="Proteomes" id="UP000452235">
    <property type="component" value="Unassembled WGS sequence"/>
</dbReference>